<keyword evidence="7 15" id="KW-0949">S-adenosyl-L-methionine</keyword>
<evidence type="ECO:0000256" key="7">
    <source>
        <dbReference type="ARBA" id="ARBA00022691"/>
    </source>
</evidence>
<evidence type="ECO:0000256" key="17">
    <source>
        <dbReference type="PIRSR" id="PIRSR000167-2"/>
    </source>
</evidence>
<keyword evidence="11 15" id="KW-0411">Iron-sulfur</keyword>
<dbReference type="SFLD" id="SFLDS00029">
    <property type="entry name" value="Radical_SAM"/>
    <property type="match status" value="1"/>
</dbReference>
<evidence type="ECO:0000256" key="6">
    <source>
        <dbReference type="ARBA" id="ARBA00022490"/>
    </source>
</evidence>
<dbReference type="RefSeq" id="WP_098193017.1">
    <property type="nucleotide sequence ID" value="NZ_CP023777.1"/>
</dbReference>
<comment type="function">
    <text evidence="13">Involved in the heme biosynthesis. Catalyzes the anaerobic oxidative decarboxylation of propionate groups of rings A and B of coproporphyrinogen III to yield the vinyl groups in protoporphyrinogen IX.</text>
</comment>
<comment type="catalytic activity">
    <reaction evidence="14 15">
        <text>coproporphyrinogen III + 2 S-adenosyl-L-methionine = protoporphyrinogen IX + 2 5'-deoxyadenosine + 2 L-methionine + 2 CO2</text>
        <dbReference type="Rhea" id="RHEA:15425"/>
        <dbReference type="ChEBI" id="CHEBI:16526"/>
        <dbReference type="ChEBI" id="CHEBI:17319"/>
        <dbReference type="ChEBI" id="CHEBI:57307"/>
        <dbReference type="ChEBI" id="CHEBI:57309"/>
        <dbReference type="ChEBI" id="CHEBI:57844"/>
        <dbReference type="ChEBI" id="CHEBI:59789"/>
        <dbReference type="EC" id="1.3.98.3"/>
    </reaction>
</comment>
<dbReference type="EC" id="1.3.98.3" evidence="15"/>
<dbReference type="InterPro" id="IPR023404">
    <property type="entry name" value="rSAM_horseshoe"/>
</dbReference>
<evidence type="ECO:0000256" key="2">
    <source>
        <dbReference type="ARBA" id="ARBA00004785"/>
    </source>
</evidence>
<feature type="binding site" evidence="16">
    <location>
        <position position="55"/>
    </location>
    <ligand>
        <name>S-adenosyl-L-methionine</name>
        <dbReference type="ChEBI" id="CHEBI:59789"/>
        <label>1</label>
    </ligand>
</feature>
<evidence type="ECO:0000256" key="13">
    <source>
        <dbReference type="ARBA" id="ARBA00024295"/>
    </source>
</evidence>
<evidence type="ECO:0000256" key="10">
    <source>
        <dbReference type="ARBA" id="ARBA00023004"/>
    </source>
</evidence>
<dbReference type="GO" id="GO:0004109">
    <property type="term" value="F:coproporphyrinogen oxidase activity"/>
    <property type="evidence" value="ECO:0007669"/>
    <property type="project" value="InterPro"/>
</dbReference>
<evidence type="ECO:0000256" key="15">
    <source>
        <dbReference type="PIRNR" id="PIRNR000167"/>
    </source>
</evidence>
<dbReference type="SMART" id="SM00729">
    <property type="entry name" value="Elp3"/>
    <property type="match status" value="1"/>
</dbReference>
<dbReference type="CDD" id="cd01335">
    <property type="entry name" value="Radical_SAM"/>
    <property type="match status" value="1"/>
</dbReference>
<evidence type="ECO:0000256" key="11">
    <source>
        <dbReference type="ARBA" id="ARBA00023014"/>
    </source>
</evidence>
<dbReference type="GO" id="GO:0051989">
    <property type="term" value="F:coproporphyrinogen dehydrogenase activity"/>
    <property type="evidence" value="ECO:0007669"/>
    <property type="project" value="UniProtKB-EC"/>
</dbReference>
<dbReference type="InterPro" id="IPR004558">
    <property type="entry name" value="Coprogen_oxidase_HemN"/>
</dbReference>
<keyword evidence="12 15" id="KW-0627">Porphyrin biosynthesis</keyword>
<feature type="binding site" evidence="17">
    <location>
        <position position="65"/>
    </location>
    <ligand>
        <name>[4Fe-4S] cluster</name>
        <dbReference type="ChEBI" id="CHEBI:49883"/>
        <note>4Fe-4S-S-AdoMet</note>
    </ligand>
</feature>
<dbReference type="InterPro" id="IPR007197">
    <property type="entry name" value="rSAM"/>
</dbReference>
<dbReference type="GO" id="GO:0046872">
    <property type="term" value="F:metal ion binding"/>
    <property type="evidence" value="ECO:0007669"/>
    <property type="project" value="UniProtKB-KW"/>
</dbReference>
<keyword evidence="20" id="KW-1185">Reference proteome</keyword>
<feature type="binding site" evidence="16">
    <location>
        <position position="243"/>
    </location>
    <ligand>
        <name>S-adenosyl-L-methionine</name>
        <dbReference type="ChEBI" id="CHEBI:59789"/>
        <label>2</label>
    </ligand>
</feature>
<comment type="cofactor">
    <cofactor evidence="15 17">
        <name>[4Fe-4S] cluster</name>
        <dbReference type="ChEBI" id="CHEBI:49883"/>
    </cofactor>
    <text evidence="15 17">Binds 1 [4Fe-4S] cluster. The cluster is coordinated with 3 cysteines and an exchangeable S-adenosyl-L-methionine.</text>
</comment>
<feature type="binding site" evidence="16">
    <location>
        <position position="209"/>
    </location>
    <ligand>
        <name>S-adenosyl-L-methionine</name>
        <dbReference type="ChEBI" id="CHEBI:59789"/>
        <label>2</label>
    </ligand>
</feature>
<feature type="binding site" evidence="17">
    <location>
        <position position="61"/>
    </location>
    <ligand>
        <name>[4Fe-4S] cluster</name>
        <dbReference type="ChEBI" id="CHEBI:49883"/>
        <note>4Fe-4S-S-AdoMet</note>
    </ligand>
</feature>
<dbReference type="PROSITE" id="PS51918">
    <property type="entry name" value="RADICAL_SAM"/>
    <property type="match status" value="1"/>
</dbReference>
<comment type="similarity">
    <text evidence="3 15">Belongs to the anaerobic coproporphyrinogen-III oxidase family.</text>
</comment>
<dbReference type="OrthoDB" id="9808022at2"/>
<dbReference type="InterPro" id="IPR034505">
    <property type="entry name" value="Coproporphyrinogen-III_oxidase"/>
</dbReference>
<dbReference type="SUPFAM" id="SSF102114">
    <property type="entry name" value="Radical SAM enzymes"/>
    <property type="match status" value="1"/>
</dbReference>
<dbReference type="InterPro" id="IPR058240">
    <property type="entry name" value="rSAM_sf"/>
</dbReference>
<dbReference type="PANTHER" id="PTHR13932">
    <property type="entry name" value="COPROPORPHYRINIGEN III OXIDASE"/>
    <property type="match status" value="1"/>
</dbReference>
<evidence type="ECO:0000256" key="14">
    <source>
        <dbReference type="ARBA" id="ARBA00048321"/>
    </source>
</evidence>
<feature type="binding site" evidence="16">
    <location>
        <position position="329"/>
    </location>
    <ligand>
        <name>S-adenosyl-L-methionine</name>
        <dbReference type="ChEBI" id="CHEBI:59789"/>
        <label>1</label>
    </ligand>
</feature>
<evidence type="ECO:0000256" key="8">
    <source>
        <dbReference type="ARBA" id="ARBA00022723"/>
    </source>
</evidence>
<dbReference type="KEGG" id="cbae:COR50_05215"/>
<protein>
    <recommendedName>
        <fullName evidence="15">Coproporphyrinogen-III oxidase</fullName>
        <ecNumber evidence="15">1.3.98.3</ecNumber>
    </recommendedName>
</protein>
<dbReference type="GO" id="GO:0051539">
    <property type="term" value="F:4 iron, 4 sulfur cluster binding"/>
    <property type="evidence" value="ECO:0007669"/>
    <property type="project" value="UniProtKB-KW"/>
</dbReference>
<evidence type="ECO:0000256" key="4">
    <source>
        <dbReference type="ARBA" id="ARBA00011245"/>
    </source>
</evidence>
<feature type="binding site" evidence="17">
    <location>
        <position position="68"/>
    </location>
    <ligand>
        <name>[4Fe-4S] cluster</name>
        <dbReference type="ChEBI" id="CHEBI:49883"/>
        <note>4Fe-4S-S-AdoMet</note>
    </ligand>
</feature>
<keyword evidence="8 15" id="KW-0479">Metal-binding</keyword>
<keyword evidence="10 15" id="KW-0408">Iron</keyword>
<dbReference type="NCBIfam" id="TIGR00538">
    <property type="entry name" value="hemN"/>
    <property type="match status" value="1"/>
</dbReference>
<dbReference type="Gene3D" id="3.80.30.20">
    <property type="entry name" value="tm_1862 like domain"/>
    <property type="match status" value="1"/>
</dbReference>
<evidence type="ECO:0000256" key="3">
    <source>
        <dbReference type="ARBA" id="ARBA00005493"/>
    </source>
</evidence>
<dbReference type="AlphaFoldDB" id="A0A291QRJ2"/>
<evidence type="ECO:0000313" key="20">
    <source>
        <dbReference type="Proteomes" id="UP000220133"/>
    </source>
</evidence>
<evidence type="ECO:0000313" key="19">
    <source>
        <dbReference type="EMBL" id="ATL46629.1"/>
    </source>
</evidence>
<dbReference type="GO" id="GO:0005737">
    <property type="term" value="C:cytoplasm"/>
    <property type="evidence" value="ECO:0007669"/>
    <property type="project" value="UniProtKB-SubCell"/>
</dbReference>
<accession>A0A291QRJ2</accession>
<comment type="pathway">
    <text evidence="2 15">Porphyrin-containing compound metabolism; protoporphyrin-IX biosynthesis; protoporphyrinogen-IX from coproporphyrinogen-III (AdoMet route): step 1/1.</text>
</comment>
<sequence>MDQQDLLLKYNIPAPRYTSYPTVPYWNESMNTLSWKEMFYEQFKIHNLKEGLALYIHLPFCESLCTYCGCNKKISLQHHVELPYVEAVLKEWKMYLNLMNQAPIIREIHLGGGTPTFFSPENLVRLLTTIFNDAIIHPQYEFSFEGHPNNTTREHLEALYQLGFRRVSFGVQDNDPVVQKAINRIQPLENVKSVTGWARDTGYTSVNYDLIYGLPFQNTSGLEKTLHEVLSLRPDRIAFYNYAHIPWKSKSQRLYSEQDLPLAQDKIKLYTLGKEIFMDYGYVDIGMDHFALAHDSLVKAKYLKNLHRNFMGYTQTNTSLLLGLGVSSISDASKAYAQNEKELKTYYESIAAGELPIAKGLLLDKKDEYFRQHILNIACNGTTTLDQEFPVEVNKIVLPRLKELEADGLVEIRGKTVFLTAIGQQLTRIVCHAFDLYASGQQEKIQNQFSKAI</sequence>
<feature type="domain" description="Radical SAM core" evidence="18">
    <location>
        <begin position="46"/>
        <end position="279"/>
    </location>
</feature>
<dbReference type="SFLD" id="SFLDG01065">
    <property type="entry name" value="anaerobic_coproporphyrinogen-I"/>
    <property type="match status" value="1"/>
</dbReference>
<keyword evidence="5 15" id="KW-0004">4Fe-4S</keyword>
<feature type="binding site" evidence="16">
    <location>
        <position position="184"/>
    </location>
    <ligand>
        <name>S-adenosyl-L-methionine</name>
        <dbReference type="ChEBI" id="CHEBI:59789"/>
        <label>2</label>
    </ligand>
</feature>
<dbReference type="InterPro" id="IPR006638">
    <property type="entry name" value="Elp3/MiaA/NifB-like_rSAM"/>
</dbReference>
<dbReference type="UniPathway" id="UPA00251">
    <property type="reaction ID" value="UER00323"/>
</dbReference>
<evidence type="ECO:0000256" key="1">
    <source>
        <dbReference type="ARBA" id="ARBA00004496"/>
    </source>
</evidence>
<feature type="binding site" evidence="16">
    <location>
        <begin position="113"/>
        <end position="114"/>
    </location>
    <ligand>
        <name>S-adenosyl-L-methionine</name>
        <dbReference type="ChEBI" id="CHEBI:59789"/>
        <label>2</label>
    </ligand>
</feature>
<evidence type="ECO:0000259" key="18">
    <source>
        <dbReference type="PROSITE" id="PS51918"/>
    </source>
</evidence>
<dbReference type="Pfam" id="PF04055">
    <property type="entry name" value="Radical_SAM"/>
    <property type="match status" value="1"/>
</dbReference>
<gene>
    <name evidence="19" type="primary">hemN</name>
    <name evidence="19" type="ORF">COR50_05215</name>
</gene>
<feature type="binding site" evidence="16">
    <location>
        <position position="112"/>
    </location>
    <ligand>
        <name>S-adenosyl-L-methionine</name>
        <dbReference type="ChEBI" id="CHEBI:59789"/>
        <label>1</label>
    </ligand>
</feature>
<dbReference type="Proteomes" id="UP000220133">
    <property type="component" value="Chromosome"/>
</dbReference>
<keyword evidence="6 15" id="KW-0963">Cytoplasm</keyword>
<evidence type="ECO:0000256" key="9">
    <source>
        <dbReference type="ARBA" id="ARBA00023002"/>
    </source>
</evidence>
<dbReference type="SFLD" id="SFLDG01082">
    <property type="entry name" value="B12-binding_domain_containing"/>
    <property type="match status" value="1"/>
</dbReference>
<comment type="subcellular location">
    <subcellularLocation>
        <location evidence="1 15">Cytoplasm</location>
    </subcellularLocation>
</comment>
<comment type="subunit">
    <text evidence="4">Monomer.</text>
</comment>
<keyword evidence="9 15" id="KW-0560">Oxidoreductase</keyword>
<feature type="binding site" evidence="16">
    <location>
        <begin position="67"/>
        <end position="69"/>
    </location>
    <ligand>
        <name>S-adenosyl-L-methionine</name>
        <dbReference type="ChEBI" id="CHEBI:59789"/>
        <label>2</label>
    </ligand>
</feature>
<feature type="binding site" evidence="16">
    <location>
        <position position="145"/>
    </location>
    <ligand>
        <name>S-adenosyl-L-methionine</name>
        <dbReference type="ChEBI" id="CHEBI:59789"/>
        <label>1</label>
    </ligand>
</feature>
<evidence type="ECO:0000256" key="12">
    <source>
        <dbReference type="ARBA" id="ARBA00023244"/>
    </source>
</evidence>
<name>A0A291QRJ2_9BACT</name>
<evidence type="ECO:0000256" key="5">
    <source>
        <dbReference type="ARBA" id="ARBA00022485"/>
    </source>
</evidence>
<dbReference type="PANTHER" id="PTHR13932:SF6">
    <property type="entry name" value="OXYGEN-INDEPENDENT COPROPORPHYRINOGEN III OXIDASE"/>
    <property type="match status" value="1"/>
</dbReference>
<evidence type="ECO:0000256" key="16">
    <source>
        <dbReference type="PIRSR" id="PIRSR000167-1"/>
    </source>
</evidence>
<dbReference type="Gene3D" id="1.10.10.920">
    <property type="match status" value="1"/>
</dbReference>
<organism evidence="19 20">
    <name type="scientific">Chitinophaga caeni</name>
    <dbReference type="NCBI Taxonomy" id="2029983"/>
    <lineage>
        <taxon>Bacteria</taxon>
        <taxon>Pseudomonadati</taxon>
        <taxon>Bacteroidota</taxon>
        <taxon>Chitinophagia</taxon>
        <taxon>Chitinophagales</taxon>
        <taxon>Chitinophagaceae</taxon>
        <taxon>Chitinophaga</taxon>
    </lineage>
</organism>
<dbReference type="GO" id="GO:0006782">
    <property type="term" value="P:protoporphyrinogen IX biosynthetic process"/>
    <property type="evidence" value="ECO:0007669"/>
    <property type="project" value="UniProtKB-UniPathway"/>
</dbReference>
<feature type="binding site" evidence="16">
    <location>
        <position position="172"/>
    </location>
    <ligand>
        <name>S-adenosyl-L-methionine</name>
        <dbReference type="ChEBI" id="CHEBI:59789"/>
        <label>2</label>
    </ligand>
</feature>
<dbReference type="PIRSF" id="PIRSF000167">
    <property type="entry name" value="HemN"/>
    <property type="match status" value="1"/>
</dbReference>
<dbReference type="EMBL" id="CP023777">
    <property type="protein sequence ID" value="ATL46629.1"/>
    <property type="molecule type" value="Genomic_DNA"/>
</dbReference>
<reference evidence="19 20" key="1">
    <citation type="submission" date="2017-10" db="EMBL/GenBank/DDBJ databases">
        <title>Paenichitinophaga pekingensis gen. nov., sp. nov., isolated from activated sludge.</title>
        <authorList>
            <person name="Jin D."/>
            <person name="Kong X."/>
            <person name="Deng Y."/>
            <person name="Bai Z."/>
        </authorList>
    </citation>
    <scope>NUCLEOTIDE SEQUENCE [LARGE SCALE GENOMIC DNA]</scope>
    <source>
        <strain evidence="19 20">13</strain>
    </source>
</reference>
<proteinExistence type="inferred from homology"/>